<protein>
    <submittedName>
        <fullName evidence="2">Uncharacterized protein</fullName>
    </submittedName>
</protein>
<sequence>MEKEPMGKEPMGKEPMGKEPMEKEPMGKEPMGKERGGKQSRAEGVRWQEVEAVSVVPLTLRKLDSLFTGSDGESNNADKLIRLLVLSGFRVETSVRNKWECLMEKPEMECKLLEIGTTAYLMYDFPQPDNWIICVLNAANVVFTVGLEWLLKDFLTFCWNPFDGWTPTAVQSSPIPNGSSFADGSSSPSRYDYREMLHNATFCLVPRGRRLGSFRFLEALQVRDPETSPE</sequence>
<dbReference type="EMBL" id="JACDTQ010002883">
    <property type="protein sequence ID" value="KAF5915247.1"/>
    <property type="molecule type" value="Genomic_DNA"/>
</dbReference>
<comment type="caution">
    <text evidence="2">The sequence shown here is derived from an EMBL/GenBank/DDBJ whole genome shotgun (WGS) entry which is preliminary data.</text>
</comment>
<feature type="region of interest" description="Disordered" evidence="1">
    <location>
        <begin position="1"/>
        <end position="44"/>
    </location>
</feature>
<gene>
    <name evidence="2" type="ORF">HPG69_011711</name>
</gene>
<dbReference type="Proteomes" id="UP000551758">
    <property type="component" value="Unassembled WGS sequence"/>
</dbReference>
<evidence type="ECO:0000256" key="1">
    <source>
        <dbReference type="SAM" id="MobiDB-lite"/>
    </source>
</evidence>
<organism evidence="2 3">
    <name type="scientific">Diceros bicornis minor</name>
    <name type="common">South-central black rhinoceros</name>
    <dbReference type="NCBI Taxonomy" id="77932"/>
    <lineage>
        <taxon>Eukaryota</taxon>
        <taxon>Metazoa</taxon>
        <taxon>Chordata</taxon>
        <taxon>Craniata</taxon>
        <taxon>Vertebrata</taxon>
        <taxon>Euteleostomi</taxon>
        <taxon>Mammalia</taxon>
        <taxon>Eutheria</taxon>
        <taxon>Laurasiatheria</taxon>
        <taxon>Perissodactyla</taxon>
        <taxon>Rhinocerotidae</taxon>
        <taxon>Diceros</taxon>
    </lineage>
</organism>
<proteinExistence type="predicted"/>
<reference evidence="2 3" key="1">
    <citation type="journal article" date="2020" name="Mol. Biol. Evol.">
        <title>Interspecific Gene Flow and the Evolution of Specialization in Black and White Rhinoceros.</title>
        <authorList>
            <person name="Moodley Y."/>
            <person name="Westbury M.V."/>
            <person name="Russo I.M."/>
            <person name="Gopalakrishnan S."/>
            <person name="Rakotoarivelo A."/>
            <person name="Olsen R.A."/>
            <person name="Prost S."/>
            <person name="Tunstall T."/>
            <person name="Ryder O.A."/>
            <person name="Dalen L."/>
            <person name="Bruford M.W."/>
        </authorList>
    </citation>
    <scope>NUCLEOTIDE SEQUENCE [LARGE SCALE GENOMIC DNA]</scope>
    <source>
        <strain evidence="2">SBR-YM</strain>
        <tissue evidence="2">Skin</tissue>
    </source>
</reference>
<accession>A0A7J7EHV0</accession>
<evidence type="ECO:0000313" key="3">
    <source>
        <dbReference type="Proteomes" id="UP000551758"/>
    </source>
</evidence>
<name>A0A7J7EHV0_DICBM</name>
<keyword evidence="3" id="KW-1185">Reference proteome</keyword>
<evidence type="ECO:0000313" key="2">
    <source>
        <dbReference type="EMBL" id="KAF5915247.1"/>
    </source>
</evidence>
<dbReference type="AlphaFoldDB" id="A0A7J7EHV0"/>